<accession>A0ABQ9UBA8</accession>
<name>A0ABQ9UBA8_SAGOE</name>
<proteinExistence type="predicted"/>
<gene>
    <name evidence="1" type="ORF">P7K49_028087</name>
</gene>
<evidence type="ECO:0000313" key="1">
    <source>
        <dbReference type="EMBL" id="KAK2094349.1"/>
    </source>
</evidence>
<comment type="caution">
    <text evidence="1">The sequence shown here is derived from an EMBL/GenBank/DDBJ whole genome shotgun (WGS) entry which is preliminary data.</text>
</comment>
<protein>
    <submittedName>
        <fullName evidence="1">Uncharacterized protein</fullName>
    </submittedName>
</protein>
<sequence>MALKVMAAEVVTQEVMVDRMDLEVMVATTGGDPGHNSRGSMLVVDQDVETKVVDMMAVVDDMTVTVKEEMVVVGTAVVVGTI</sequence>
<reference evidence="1 2" key="1">
    <citation type="submission" date="2023-05" db="EMBL/GenBank/DDBJ databases">
        <title>B98-5 Cell Line De Novo Hybrid Assembly: An Optical Mapping Approach.</title>
        <authorList>
            <person name="Kananen K."/>
            <person name="Auerbach J.A."/>
            <person name="Kautto E."/>
            <person name="Blachly J.S."/>
        </authorList>
    </citation>
    <scope>NUCLEOTIDE SEQUENCE [LARGE SCALE GENOMIC DNA]</scope>
    <source>
        <strain evidence="1">B95-8</strain>
        <tissue evidence="1">Cell line</tissue>
    </source>
</reference>
<keyword evidence="2" id="KW-1185">Reference proteome</keyword>
<dbReference type="Proteomes" id="UP001266305">
    <property type="component" value="Unassembled WGS sequence"/>
</dbReference>
<dbReference type="EMBL" id="JASSZA010000014">
    <property type="protein sequence ID" value="KAK2094349.1"/>
    <property type="molecule type" value="Genomic_DNA"/>
</dbReference>
<organism evidence="1 2">
    <name type="scientific">Saguinus oedipus</name>
    <name type="common">Cotton-top tamarin</name>
    <name type="synonym">Oedipomidas oedipus</name>
    <dbReference type="NCBI Taxonomy" id="9490"/>
    <lineage>
        <taxon>Eukaryota</taxon>
        <taxon>Metazoa</taxon>
        <taxon>Chordata</taxon>
        <taxon>Craniata</taxon>
        <taxon>Vertebrata</taxon>
        <taxon>Euteleostomi</taxon>
        <taxon>Mammalia</taxon>
        <taxon>Eutheria</taxon>
        <taxon>Euarchontoglires</taxon>
        <taxon>Primates</taxon>
        <taxon>Haplorrhini</taxon>
        <taxon>Platyrrhini</taxon>
        <taxon>Cebidae</taxon>
        <taxon>Callitrichinae</taxon>
        <taxon>Saguinus</taxon>
    </lineage>
</organism>
<evidence type="ECO:0000313" key="2">
    <source>
        <dbReference type="Proteomes" id="UP001266305"/>
    </source>
</evidence>